<feature type="chain" id="PRO_5043750456" evidence="1">
    <location>
        <begin position="21"/>
        <end position="144"/>
    </location>
</feature>
<sequence length="144" mass="16159">MKKHLIPFILLLVLCLSCSIGPKSIDYGHVGCHFCSMTIVDQQHAAQLVTQKGKVFNFDAIECMLNQLKKEDQSEIALFLVNDYEQPGELVDATKATYLISENVPSPMGEYLSAFANEQTAINIKNEQGGTLYTWSEIKNRFKP</sequence>
<dbReference type="PANTHER" id="PTHR41247:SF1">
    <property type="entry name" value="HTH-TYPE TRANSCRIPTIONAL REPRESSOR YCNK"/>
    <property type="match status" value="1"/>
</dbReference>
<reference evidence="2" key="1">
    <citation type="submission" date="2024-05" db="EMBL/GenBank/DDBJ databases">
        <title>Draft Genome Sequences of Flagellimonas sp. MMG031 and Marinobacter sp. MMG032 Isolated from the dinoflagellate Symbiodinium pilosum.</title>
        <authorList>
            <person name="Shikuma N.J."/>
            <person name="Farrell M.V."/>
        </authorList>
    </citation>
    <scope>NUCLEOTIDE SEQUENCE</scope>
    <source>
        <strain evidence="2">MMG031</strain>
    </source>
</reference>
<dbReference type="SUPFAM" id="SSF160387">
    <property type="entry name" value="NosL/MerB-like"/>
    <property type="match status" value="1"/>
</dbReference>
<protein>
    <submittedName>
        <fullName evidence="2">Nitrous oxide reductase accessory protein NosL</fullName>
    </submittedName>
</protein>
<evidence type="ECO:0000256" key="1">
    <source>
        <dbReference type="SAM" id="SignalP"/>
    </source>
</evidence>
<organism evidence="2">
    <name type="scientific">Flagellimonas sp. MMG031</name>
    <dbReference type="NCBI Taxonomy" id="3158549"/>
    <lineage>
        <taxon>Bacteria</taxon>
        <taxon>Pseudomonadati</taxon>
        <taxon>Bacteroidota</taxon>
        <taxon>Flavobacteriia</taxon>
        <taxon>Flavobacteriales</taxon>
        <taxon>Flavobacteriaceae</taxon>
        <taxon>Flagellimonas</taxon>
    </lineage>
</organism>
<name>A0AAU7MT15_9FLAO</name>
<dbReference type="EMBL" id="CP157804">
    <property type="protein sequence ID" value="XBQ21668.1"/>
    <property type="molecule type" value="Genomic_DNA"/>
</dbReference>
<dbReference type="Pfam" id="PF05573">
    <property type="entry name" value="NosL"/>
    <property type="match status" value="1"/>
</dbReference>
<evidence type="ECO:0000313" key="2">
    <source>
        <dbReference type="EMBL" id="XBQ21668.1"/>
    </source>
</evidence>
<dbReference type="PANTHER" id="PTHR41247">
    <property type="entry name" value="HTH-TYPE TRANSCRIPTIONAL REPRESSOR YCNK"/>
    <property type="match status" value="1"/>
</dbReference>
<accession>A0AAU7MT15</accession>
<feature type="signal peptide" evidence="1">
    <location>
        <begin position="1"/>
        <end position="20"/>
    </location>
</feature>
<dbReference type="KEGG" id="fld:ABNE31_08635"/>
<gene>
    <name evidence="2" type="ORF">ABNE31_08635</name>
</gene>
<proteinExistence type="predicted"/>
<dbReference type="InterPro" id="IPR008719">
    <property type="entry name" value="N2O_reductase_NosL"/>
</dbReference>
<dbReference type="AlphaFoldDB" id="A0AAU7MT15"/>
<dbReference type="RefSeq" id="WP_293287468.1">
    <property type="nucleotide sequence ID" value="NZ_CP157804.1"/>
</dbReference>
<keyword evidence="1" id="KW-0732">Signal</keyword>